<feature type="signal peptide" evidence="1">
    <location>
        <begin position="1"/>
        <end position="19"/>
    </location>
</feature>
<feature type="chain" id="PRO_5012798031" evidence="1">
    <location>
        <begin position="20"/>
        <end position="254"/>
    </location>
</feature>
<organism evidence="2 3">
    <name type="scientific">Vibrio cincinnatiensis DSM 19608</name>
    <dbReference type="NCBI Taxonomy" id="1123491"/>
    <lineage>
        <taxon>Bacteria</taxon>
        <taxon>Pseudomonadati</taxon>
        <taxon>Pseudomonadota</taxon>
        <taxon>Gammaproteobacteria</taxon>
        <taxon>Vibrionales</taxon>
        <taxon>Vibrionaceae</taxon>
        <taxon>Vibrio</taxon>
    </lineage>
</organism>
<dbReference type="InterPro" id="IPR007433">
    <property type="entry name" value="DUF481"/>
</dbReference>
<gene>
    <name evidence="2" type="ORF">SAMN02745782_03222</name>
</gene>
<sequence>MSKVWLLSISLLTSYNVYAHEETQTNKDIKTLSPWHSQVEFGYQSHSGNTDSQSLNARVKGEYISGRHRTNGEWRFYKLDKNGKENKRQSSYTLQSDYKLGPKMYLYGSFRGTDSRYSAYFKDYTLSGGLGYQLTNTDTLLVELEVGPGYRYQEPNLDEIGSNDVVFPNLVREPIFRSNLKTEWQILRNFRLSADATLVGGDSNTRLDTDISVINNITEDIALKISQSRQYHNQVPEGLSKSDSILAVSLVFLF</sequence>
<accession>A0A1T4SE51</accession>
<dbReference type="STRING" id="1123491.SAMN02745782_03222"/>
<dbReference type="RefSeq" id="WP_078927539.1">
    <property type="nucleotide sequence ID" value="NZ_FUXB01000024.1"/>
</dbReference>
<dbReference type="OrthoDB" id="7625761at2"/>
<proteinExistence type="predicted"/>
<keyword evidence="1" id="KW-0732">Signal</keyword>
<reference evidence="3" key="1">
    <citation type="submission" date="2017-02" db="EMBL/GenBank/DDBJ databases">
        <authorList>
            <person name="Varghese N."/>
            <person name="Submissions S."/>
        </authorList>
    </citation>
    <scope>NUCLEOTIDE SEQUENCE [LARGE SCALE GENOMIC DNA]</scope>
    <source>
        <strain evidence="3">DSM 19608</strain>
    </source>
</reference>
<dbReference type="SUPFAM" id="SSF56935">
    <property type="entry name" value="Porins"/>
    <property type="match status" value="1"/>
</dbReference>
<evidence type="ECO:0000313" key="2">
    <source>
        <dbReference type="EMBL" id="SKA26416.1"/>
    </source>
</evidence>
<protein>
    <submittedName>
        <fullName evidence="2">Putative salt-induced outer membrane protein</fullName>
    </submittedName>
</protein>
<evidence type="ECO:0000313" key="3">
    <source>
        <dbReference type="Proteomes" id="UP000190834"/>
    </source>
</evidence>
<dbReference type="Pfam" id="PF04338">
    <property type="entry name" value="DUF481"/>
    <property type="match status" value="1"/>
</dbReference>
<evidence type="ECO:0000256" key="1">
    <source>
        <dbReference type="SAM" id="SignalP"/>
    </source>
</evidence>
<dbReference type="AlphaFoldDB" id="A0A1T4SE51"/>
<dbReference type="GeneID" id="70584621"/>
<name>A0A1T4SE51_VIBCI</name>
<keyword evidence="3" id="KW-1185">Reference proteome</keyword>
<dbReference type="Proteomes" id="UP000190834">
    <property type="component" value="Unassembled WGS sequence"/>
</dbReference>
<dbReference type="EMBL" id="FUXB01000024">
    <property type="protein sequence ID" value="SKA26416.1"/>
    <property type="molecule type" value="Genomic_DNA"/>
</dbReference>